<dbReference type="SUPFAM" id="SSF56349">
    <property type="entry name" value="DNA breaking-rejoining enzymes"/>
    <property type="match status" value="1"/>
</dbReference>
<accession>A0ABW0XDW2</accession>
<comment type="caution">
    <text evidence="1">The sequence shown here is derived from an EMBL/GenBank/DDBJ whole genome shotgun (WGS) entry which is preliminary data.</text>
</comment>
<dbReference type="Proteomes" id="UP001596183">
    <property type="component" value="Unassembled WGS sequence"/>
</dbReference>
<gene>
    <name evidence="1" type="ORF">ACFP2V_01190</name>
</gene>
<evidence type="ECO:0000313" key="2">
    <source>
        <dbReference type="Proteomes" id="UP001596183"/>
    </source>
</evidence>
<evidence type="ECO:0000313" key="1">
    <source>
        <dbReference type="EMBL" id="MFC5668773.1"/>
    </source>
</evidence>
<dbReference type="InterPro" id="IPR011010">
    <property type="entry name" value="DNA_brk_join_enz"/>
</dbReference>
<keyword evidence="2" id="KW-1185">Reference proteome</keyword>
<name>A0ABW0XDW2_9ACTN</name>
<evidence type="ECO:0008006" key="3">
    <source>
        <dbReference type="Google" id="ProtNLM"/>
    </source>
</evidence>
<organism evidence="1 2">
    <name type="scientific">Streptomyces incanus</name>
    <dbReference type="NCBI Taxonomy" id="887453"/>
    <lineage>
        <taxon>Bacteria</taxon>
        <taxon>Bacillati</taxon>
        <taxon>Actinomycetota</taxon>
        <taxon>Actinomycetes</taxon>
        <taxon>Kitasatosporales</taxon>
        <taxon>Streptomycetaceae</taxon>
        <taxon>Streptomyces</taxon>
    </lineage>
</organism>
<sequence>MSVEVMEEEWLYSKEEVGALLEWVRGHVSAEPAVYLFMRIVAEQALRPSEARNLRVADVVLPARGWGGALLLE</sequence>
<proteinExistence type="predicted"/>
<dbReference type="RefSeq" id="WP_381204389.1">
    <property type="nucleotide sequence ID" value="NZ_JBHSPC010000006.1"/>
</dbReference>
<reference evidence="2" key="1">
    <citation type="journal article" date="2019" name="Int. J. Syst. Evol. Microbiol.">
        <title>The Global Catalogue of Microorganisms (GCM) 10K type strain sequencing project: providing services to taxonomists for standard genome sequencing and annotation.</title>
        <authorList>
            <consortium name="The Broad Institute Genomics Platform"/>
            <consortium name="The Broad Institute Genome Sequencing Center for Infectious Disease"/>
            <person name="Wu L."/>
            <person name="Ma J."/>
        </authorList>
    </citation>
    <scope>NUCLEOTIDE SEQUENCE [LARGE SCALE GENOMIC DNA]</scope>
    <source>
        <strain evidence="2">JCM 13852</strain>
    </source>
</reference>
<protein>
    <recommendedName>
        <fullName evidence="3">Integrase</fullName>
    </recommendedName>
</protein>
<dbReference type="EMBL" id="JBHSPC010000006">
    <property type="protein sequence ID" value="MFC5668773.1"/>
    <property type="molecule type" value="Genomic_DNA"/>
</dbReference>